<feature type="transmembrane region" description="Helical" evidence="13">
    <location>
        <begin position="198"/>
        <end position="219"/>
    </location>
</feature>
<evidence type="ECO:0000256" key="1">
    <source>
        <dbReference type="ARBA" id="ARBA00004477"/>
    </source>
</evidence>
<dbReference type="STRING" id="137246.A0A401SYF6"/>
<evidence type="ECO:0000313" key="16">
    <source>
        <dbReference type="Proteomes" id="UP000287033"/>
    </source>
</evidence>
<evidence type="ECO:0000256" key="7">
    <source>
        <dbReference type="ARBA" id="ARBA00022824"/>
    </source>
</evidence>
<dbReference type="Pfam" id="PF01569">
    <property type="entry name" value="PAP2"/>
    <property type="match status" value="1"/>
</dbReference>
<proteinExistence type="inferred from homology"/>
<name>A0A401SYF6_CHIPU</name>
<dbReference type="PANTHER" id="PTHR12591:SF2">
    <property type="entry name" value="GLUCOSE-6-PHOSPHATASE 3"/>
    <property type="match status" value="1"/>
</dbReference>
<dbReference type="Gene3D" id="1.20.144.10">
    <property type="entry name" value="Phosphatidic acid phosphatase type 2/haloperoxidase"/>
    <property type="match status" value="1"/>
</dbReference>
<feature type="binding site" evidence="12">
    <location>
        <position position="163"/>
    </location>
    <ligand>
        <name>substrate</name>
    </ligand>
</feature>
<feature type="transmembrane region" description="Helical" evidence="13">
    <location>
        <begin position="117"/>
        <end position="137"/>
    </location>
</feature>
<evidence type="ECO:0000256" key="8">
    <source>
        <dbReference type="ARBA" id="ARBA00022989"/>
    </source>
</evidence>
<evidence type="ECO:0000256" key="2">
    <source>
        <dbReference type="ARBA" id="ARBA00004742"/>
    </source>
</evidence>
<comment type="similarity">
    <text evidence="3 10">Belongs to the glucose-6-phosphatase family.</text>
</comment>
<keyword evidence="6 10" id="KW-0378">Hydrolase</keyword>
<accession>A0A401SYF6</accession>
<dbReference type="Proteomes" id="UP000287033">
    <property type="component" value="Unassembled WGS sequence"/>
</dbReference>
<keyword evidence="16" id="KW-1185">Reference proteome</keyword>
<dbReference type="AlphaFoldDB" id="A0A401SYF6"/>
<dbReference type="GO" id="GO:0005789">
    <property type="term" value="C:endoplasmic reticulum membrane"/>
    <property type="evidence" value="ECO:0007669"/>
    <property type="project" value="UniProtKB-SubCell"/>
</dbReference>
<dbReference type="GO" id="GO:0006094">
    <property type="term" value="P:gluconeogenesis"/>
    <property type="evidence" value="ECO:0007669"/>
    <property type="project" value="UniProtKB-UniRule"/>
</dbReference>
<evidence type="ECO:0000256" key="12">
    <source>
        <dbReference type="PIRSR" id="PIRSR000905-2"/>
    </source>
</evidence>
<keyword evidence="5 13" id="KW-0812">Transmembrane</keyword>
<evidence type="ECO:0000256" key="5">
    <source>
        <dbReference type="ARBA" id="ARBA00022692"/>
    </source>
</evidence>
<dbReference type="SMART" id="SM00014">
    <property type="entry name" value="acidPPc"/>
    <property type="match status" value="1"/>
</dbReference>
<feature type="transmembrane region" description="Helical" evidence="13">
    <location>
        <begin position="310"/>
        <end position="341"/>
    </location>
</feature>
<dbReference type="InterPro" id="IPR016275">
    <property type="entry name" value="Glucose-6-phosphatase"/>
</dbReference>
<dbReference type="OMA" id="KKWCSRA"/>
<comment type="caution">
    <text evidence="15">The sequence shown here is derived from an EMBL/GenBank/DDBJ whole genome shotgun (WGS) entry which is preliminary data.</text>
</comment>
<keyword evidence="7 10" id="KW-0256">Endoplasmic reticulum</keyword>
<evidence type="ECO:0000256" key="6">
    <source>
        <dbReference type="ARBA" id="ARBA00022801"/>
    </source>
</evidence>
<keyword evidence="9 10" id="KW-0472">Membrane</keyword>
<sequence length="348" mass="39425">MMEPLHMHGVRVAESLQQTLGSFEKSLLWMSWIGDPKASFFIYFPVTYFLSKKIGISVLWITVITEWLNLTFKWLLFGERPFWWIHESGVYSEQRMPKLKQFYSSCETGPGSPSGHAMITGAAWWIMMTTFSTFIYDRTKSSVAKNAPVVLYIVMLLAIGISRIFILAHFPHQVLCGIFTGAVLGFLLGKCVPENIKLIHCISTSVGLLLSALGLYWGLHYIGVNVSWTILLATKWCAKPEWIRLDTAPFSSLSRDTGALLGLGLGLSSPVYSRLQAWKMTWKLKMICIVLSVLIIEILDHVPLSKHSSILFYALFYLKNALVPILVIVIIPWIVHSIFVIQHSQKQQ</sequence>
<evidence type="ECO:0000313" key="15">
    <source>
        <dbReference type="EMBL" id="GCC35413.1"/>
    </source>
</evidence>
<evidence type="ECO:0000256" key="13">
    <source>
        <dbReference type="SAM" id="Phobius"/>
    </source>
</evidence>
<dbReference type="OrthoDB" id="6416209at2759"/>
<dbReference type="UniPathway" id="UPA00138"/>
<dbReference type="PIRSF" id="PIRSF000905">
    <property type="entry name" value="Glucose-6-phosphatase"/>
    <property type="match status" value="1"/>
</dbReference>
<dbReference type="InterPro" id="IPR036938">
    <property type="entry name" value="PAP2/HPO_sf"/>
</dbReference>
<evidence type="ECO:0000256" key="4">
    <source>
        <dbReference type="ARBA" id="ARBA00022432"/>
    </source>
</evidence>
<feature type="transmembrane region" description="Helical" evidence="13">
    <location>
        <begin position="172"/>
        <end position="189"/>
    </location>
</feature>
<comment type="pathway">
    <text evidence="2 10">Carbohydrate biosynthesis; gluconeogenesis.</text>
</comment>
<dbReference type="InterPro" id="IPR000326">
    <property type="entry name" value="PAP2/HPO"/>
</dbReference>
<dbReference type="PANTHER" id="PTHR12591">
    <property type="entry name" value="GLUCOSE-6-PHOSPHATASE"/>
    <property type="match status" value="1"/>
</dbReference>
<keyword evidence="8 13" id="KW-1133">Transmembrane helix</keyword>
<feature type="domain" description="Phosphatidic acid phosphatase type 2/haloperoxidase" evidence="14">
    <location>
        <begin position="54"/>
        <end position="189"/>
    </location>
</feature>
<dbReference type="GO" id="GO:0051156">
    <property type="term" value="P:glucose 6-phosphate metabolic process"/>
    <property type="evidence" value="ECO:0007669"/>
    <property type="project" value="TreeGrafter"/>
</dbReference>
<dbReference type="GO" id="GO:0004346">
    <property type="term" value="F:glucose-6-phosphatase activity"/>
    <property type="evidence" value="ECO:0007669"/>
    <property type="project" value="UniProtKB-EC"/>
</dbReference>
<evidence type="ECO:0000259" key="14">
    <source>
        <dbReference type="SMART" id="SM00014"/>
    </source>
</evidence>
<dbReference type="FunFam" id="1.20.144.10:FF:000018">
    <property type="entry name" value="Glucose-6-phosphatase"/>
    <property type="match status" value="1"/>
</dbReference>
<dbReference type="SUPFAM" id="SSF48317">
    <property type="entry name" value="Acid phosphatase/Vanadium-dependent haloperoxidase"/>
    <property type="match status" value="1"/>
</dbReference>
<evidence type="ECO:0000256" key="11">
    <source>
        <dbReference type="PIRSR" id="PIRSR000905-1"/>
    </source>
</evidence>
<feature type="transmembrane region" description="Helical" evidence="13">
    <location>
        <begin position="57"/>
        <end position="77"/>
    </location>
</feature>
<dbReference type="EC" id="3.1.3.9" evidence="10"/>
<feature type="active site" description="Nucleophile" evidence="11">
    <location>
        <position position="169"/>
    </location>
</feature>
<evidence type="ECO:0000256" key="10">
    <source>
        <dbReference type="PIRNR" id="PIRNR000905"/>
    </source>
</evidence>
<dbReference type="EMBL" id="BEZZ01000697">
    <property type="protein sequence ID" value="GCC35413.1"/>
    <property type="molecule type" value="Genomic_DNA"/>
</dbReference>
<feature type="transmembrane region" description="Helical" evidence="13">
    <location>
        <begin position="29"/>
        <end position="50"/>
    </location>
</feature>
<feature type="binding site" evidence="12">
    <location>
        <position position="80"/>
    </location>
    <ligand>
        <name>substrate</name>
    </ligand>
</feature>
<protein>
    <recommendedName>
        <fullName evidence="10">Glucose-6-phosphatase</fullName>
        <ecNumber evidence="10">3.1.3.9</ecNumber>
    </recommendedName>
</protein>
<comment type="subcellular location">
    <subcellularLocation>
        <location evidence="1">Endoplasmic reticulum membrane</location>
        <topology evidence="1">Multi-pass membrane protein</topology>
    </subcellularLocation>
</comment>
<evidence type="ECO:0000256" key="9">
    <source>
        <dbReference type="ARBA" id="ARBA00023136"/>
    </source>
</evidence>
<feature type="transmembrane region" description="Helical" evidence="13">
    <location>
        <begin position="149"/>
        <end position="166"/>
    </location>
</feature>
<reference evidence="15 16" key="1">
    <citation type="journal article" date="2018" name="Nat. Ecol. Evol.">
        <title>Shark genomes provide insights into elasmobranch evolution and the origin of vertebrates.</title>
        <authorList>
            <person name="Hara Y"/>
            <person name="Yamaguchi K"/>
            <person name="Onimaru K"/>
            <person name="Kadota M"/>
            <person name="Koyanagi M"/>
            <person name="Keeley SD"/>
            <person name="Tatsumi K"/>
            <person name="Tanaka K"/>
            <person name="Motone F"/>
            <person name="Kageyama Y"/>
            <person name="Nozu R"/>
            <person name="Adachi N"/>
            <person name="Nishimura O"/>
            <person name="Nakagawa R"/>
            <person name="Tanegashima C"/>
            <person name="Kiyatake I"/>
            <person name="Matsumoto R"/>
            <person name="Murakumo K"/>
            <person name="Nishida K"/>
            <person name="Terakita A"/>
            <person name="Kuratani S"/>
            <person name="Sato K"/>
            <person name="Hyodo S Kuraku.S."/>
        </authorList>
    </citation>
    <scope>NUCLEOTIDE SEQUENCE [LARGE SCALE GENOMIC DNA]</scope>
</reference>
<evidence type="ECO:0000256" key="3">
    <source>
        <dbReference type="ARBA" id="ARBA00009266"/>
    </source>
</evidence>
<gene>
    <name evidence="15" type="ORF">chiPu_0013897</name>
</gene>
<organism evidence="15 16">
    <name type="scientific">Chiloscyllium punctatum</name>
    <name type="common">Brownbanded bambooshark</name>
    <name type="synonym">Hemiscyllium punctatum</name>
    <dbReference type="NCBI Taxonomy" id="137246"/>
    <lineage>
        <taxon>Eukaryota</taxon>
        <taxon>Metazoa</taxon>
        <taxon>Chordata</taxon>
        <taxon>Craniata</taxon>
        <taxon>Vertebrata</taxon>
        <taxon>Chondrichthyes</taxon>
        <taxon>Elasmobranchii</taxon>
        <taxon>Galeomorphii</taxon>
        <taxon>Galeoidea</taxon>
        <taxon>Orectolobiformes</taxon>
        <taxon>Hemiscylliidae</taxon>
        <taxon>Chiloscyllium</taxon>
    </lineage>
</organism>
<feature type="active site" description="Proton donor" evidence="11">
    <location>
        <position position="116"/>
    </location>
</feature>
<keyword evidence="4 10" id="KW-0312">Gluconeogenesis</keyword>